<evidence type="ECO:0000256" key="1">
    <source>
        <dbReference type="SAM" id="SignalP"/>
    </source>
</evidence>
<proteinExistence type="predicted"/>
<keyword evidence="3" id="KW-0560">Oxidoreductase</keyword>
<dbReference type="Proteomes" id="UP001595892">
    <property type="component" value="Unassembled WGS sequence"/>
</dbReference>
<dbReference type="SUPFAM" id="SSF50952">
    <property type="entry name" value="Soluble quinoprotein glucose dehydrogenase"/>
    <property type="match status" value="1"/>
</dbReference>
<dbReference type="EC" id="1.1.5.-" evidence="3"/>
<dbReference type="EMBL" id="JBHSGG010000026">
    <property type="protein sequence ID" value="MFC4728421.1"/>
    <property type="molecule type" value="Genomic_DNA"/>
</dbReference>
<dbReference type="Gene3D" id="2.120.10.30">
    <property type="entry name" value="TolB, C-terminal domain"/>
    <property type="match status" value="1"/>
</dbReference>
<gene>
    <name evidence="3" type="ORF">ACFO3Q_09575</name>
</gene>
<sequence>MSSRTVALLLCMACLAFAPAQARDAYRIETVAEGLEYPWSLAFLPGGDVLVTERVGRLRLIRDGRLQPAPVEGVPGDIHVGRQTGLMEVALDPRFEENGFVYLTHAYGTTPANNTRLVRARWDGERLHGARVLFDALPAKAGDSHYGGRIAFLPDETLVLTLGDAFVLREEAQNPANHLGKLVRLTRDGAVPGDNPFADRSDAAREIYSLGHRNVQGIAVVDGQVWASEHGPRGGDELNRIVPGANYGWPLVTHGVDYTWARISPYTELPGMEQPVVQWTPSIAPAGLLHYTGGLFPQWRGDFFLPTLAEKSVRRVRLRDGAEAGQEVLFAELGARIRDVRQAPDGALWLLTDEEAGRVLRVVPVAGEANEEE</sequence>
<organism evidence="3 4">
    <name type="scientific">Coralloluteibacterium thermophilum</name>
    <dbReference type="NCBI Taxonomy" id="2707049"/>
    <lineage>
        <taxon>Bacteria</taxon>
        <taxon>Pseudomonadati</taxon>
        <taxon>Pseudomonadota</taxon>
        <taxon>Gammaproteobacteria</taxon>
        <taxon>Lysobacterales</taxon>
        <taxon>Lysobacteraceae</taxon>
        <taxon>Coralloluteibacterium</taxon>
    </lineage>
</organism>
<dbReference type="RefSeq" id="WP_377004452.1">
    <property type="nucleotide sequence ID" value="NZ_JBHSGG010000026.1"/>
</dbReference>
<protein>
    <submittedName>
        <fullName evidence="3">PQQ-dependent sugar dehydrogenase</fullName>
        <ecNumber evidence="3">1.1.5.-</ecNumber>
    </submittedName>
</protein>
<accession>A0ABV9NK63</accession>
<evidence type="ECO:0000313" key="3">
    <source>
        <dbReference type="EMBL" id="MFC4728421.1"/>
    </source>
</evidence>
<name>A0ABV9NK63_9GAMM</name>
<dbReference type="PANTHER" id="PTHR19328">
    <property type="entry name" value="HEDGEHOG-INTERACTING PROTEIN"/>
    <property type="match status" value="1"/>
</dbReference>
<feature type="signal peptide" evidence="1">
    <location>
        <begin position="1"/>
        <end position="22"/>
    </location>
</feature>
<feature type="chain" id="PRO_5045417230" evidence="1">
    <location>
        <begin position="23"/>
        <end position="373"/>
    </location>
</feature>
<keyword evidence="4" id="KW-1185">Reference proteome</keyword>
<dbReference type="GO" id="GO:0016491">
    <property type="term" value="F:oxidoreductase activity"/>
    <property type="evidence" value="ECO:0007669"/>
    <property type="project" value="UniProtKB-KW"/>
</dbReference>
<dbReference type="Pfam" id="PF07995">
    <property type="entry name" value="GSDH"/>
    <property type="match status" value="1"/>
</dbReference>
<comment type="caution">
    <text evidence="3">The sequence shown here is derived from an EMBL/GenBank/DDBJ whole genome shotgun (WGS) entry which is preliminary data.</text>
</comment>
<evidence type="ECO:0000259" key="2">
    <source>
        <dbReference type="Pfam" id="PF07995"/>
    </source>
</evidence>
<evidence type="ECO:0000313" key="4">
    <source>
        <dbReference type="Proteomes" id="UP001595892"/>
    </source>
</evidence>
<reference evidence="4" key="1">
    <citation type="journal article" date="2019" name="Int. J. Syst. Evol. Microbiol.">
        <title>The Global Catalogue of Microorganisms (GCM) 10K type strain sequencing project: providing services to taxonomists for standard genome sequencing and annotation.</title>
        <authorList>
            <consortium name="The Broad Institute Genomics Platform"/>
            <consortium name="The Broad Institute Genome Sequencing Center for Infectious Disease"/>
            <person name="Wu L."/>
            <person name="Ma J."/>
        </authorList>
    </citation>
    <scope>NUCLEOTIDE SEQUENCE [LARGE SCALE GENOMIC DNA]</scope>
    <source>
        <strain evidence="4">CGMCC 1.13574</strain>
    </source>
</reference>
<dbReference type="InterPro" id="IPR011042">
    <property type="entry name" value="6-blade_b-propeller_TolB-like"/>
</dbReference>
<dbReference type="InterPro" id="IPR012938">
    <property type="entry name" value="Glc/Sorbosone_DH"/>
</dbReference>
<feature type="domain" description="Glucose/Sorbosone dehydrogenase" evidence="2">
    <location>
        <begin position="35"/>
        <end position="361"/>
    </location>
</feature>
<dbReference type="PANTHER" id="PTHR19328:SF75">
    <property type="entry name" value="ALDOSE SUGAR DEHYDROGENASE YLII"/>
    <property type="match status" value="1"/>
</dbReference>
<dbReference type="InterPro" id="IPR011041">
    <property type="entry name" value="Quinoprot_gluc/sorb_DH_b-prop"/>
</dbReference>
<keyword evidence="1" id="KW-0732">Signal</keyword>